<evidence type="ECO:0000256" key="3">
    <source>
        <dbReference type="ARBA" id="ARBA00006958"/>
    </source>
</evidence>
<dbReference type="GO" id="GO:0016787">
    <property type="term" value="F:hydrolase activity"/>
    <property type="evidence" value="ECO:0007669"/>
    <property type="project" value="UniProtKB-KW"/>
</dbReference>
<sequence length="484" mass="55121">MWCYCNYERMRRGADFYLLQSNSTYVNSWSALQSLVIITAGYLQLYFLKRLFKTKPAEGDKPRCFKYCRLNTHVPVLERFFDGGDTKADFRLKRESLNKLLELLHQQRRHGWGTTLQTLVFLYWLACGASYRVVSQAFGIPRPTIHRIIHRVADEVMAILPKVVALPKSEEHLLQVGAGFASLTNHQAFGKAVGAIDGCHVRIKPPAGPDGQCYKNRKLFASILLQGICDHQGAFLDVFVGYPGSVHDSRVLKNSPIYKQAKYPPQGFFLLGDGGYPCTEKPIAIMTPFKNPALPSTQRFNAHLSKGRSIIERAFGMMKTRFRAIFLQALEVIAACTMLHNICLGVGDIIPPDDSQEEEEDDVEGCNPGEAVSGAAWRTRLCNQVSALQDVNQDHDYIFHPILKKKSFIEINRLQRFVFHMWCYYNYEQMRRGADFYLLQSNSTYVNSWSALQSLVIITAGYLQLYFLKRLFKTKPAEGDKPRC</sequence>
<evidence type="ECO:0000259" key="9">
    <source>
        <dbReference type="Pfam" id="PF01105"/>
    </source>
</evidence>
<name>A0A498LMP3_LABRO</name>
<comment type="subcellular location">
    <subcellularLocation>
        <location evidence="2">Nucleus</location>
    </subcellularLocation>
</comment>
<dbReference type="InterPro" id="IPR027806">
    <property type="entry name" value="HARBI1_dom"/>
</dbReference>
<evidence type="ECO:0000259" key="10">
    <source>
        <dbReference type="Pfam" id="PF13359"/>
    </source>
</evidence>
<feature type="transmembrane region" description="Helical" evidence="8">
    <location>
        <begin position="29"/>
        <end position="48"/>
    </location>
</feature>
<protein>
    <submittedName>
        <fullName evidence="11">Nuclease HARBI1</fullName>
    </submittedName>
</protein>
<keyword evidence="6" id="KW-0378">Hydrolase</keyword>
<keyword evidence="5" id="KW-0479">Metal-binding</keyword>
<dbReference type="InterPro" id="IPR045249">
    <property type="entry name" value="HARBI1-like"/>
</dbReference>
<evidence type="ECO:0000256" key="1">
    <source>
        <dbReference type="ARBA" id="ARBA00001968"/>
    </source>
</evidence>
<evidence type="ECO:0000313" key="11">
    <source>
        <dbReference type="EMBL" id="RXN09321.1"/>
    </source>
</evidence>
<reference evidence="11 12" key="1">
    <citation type="submission" date="2018-03" db="EMBL/GenBank/DDBJ databases">
        <title>Draft genome sequence of Rohu Carp (Labeo rohita).</title>
        <authorList>
            <person name="Das P."/>
            <person name="Kushwaha B."/>
            <person name="Joshi C.G."/>
            <person name="Kumar D."/>
            <person name="Nagpure N.S."/>
            <person name="Sahoo L."/>
            <person name="Das S.P."/>
            <person name="Bit A."/>
            <person name="Patnaik S."/>
            <person name="Meher P.K."/>
            <person name="Jayasankar P."/>
            <person name="Koringa P.G."/>
            <person name="Patel N.V."/>
            <person name="Hinsu A.T."/>
            <person name="Kumar R."/>
            <person name="Pandey M."/>
            <person name="Agarwal S."/>
            <person name="Srivastava S."/>
            <person name="Singh M."/>
            <person name="Iquebal M.A."/>
            <person name="Jaiswal S."/>
            <person name="Angadi U.B."/>
            <person name="Kumar N."/>
            <person name="Raza M."/>
            <person name="Shah T.M."/>
            <person name="Rai A."/>
            <person name="Jena J.K."/>
        </authorList>
    </citation>
    <scope>NUCLEOTIDE SEQUENCE [LARGE SCALE GENOMIC DNA]</scope>
    <source>
        <strain evidence="11">DASCIFA01</strain>
        <tissue evidence="11">Testis</tissue>
    </source>
</reference>
<feature type="domain" description="GOLD" evidence="9">
    <location>
        <begin position="6"/>
        <end position="53"/>
    </location>
</feature>
<dbReference type="STRING" id="84645.A0A498LMP3"/>
<dbReference type="EMBL" id="QBIY01013287">
    <property type="protein sequence ID" value="RXN09321.1"/>
    <property type="molecule type" value="Genomic_DNA"/>
</dbReference>
<evidence type="ECO:0000256" key="7">
    <source>
        <dbReference type="ARBA" id="ARBA00023242"/>
    </source>
</evidence>
<evidence type="ECO:0000256" key="5">
    <source>
        <dbReference type="ARBA" id="ARBA00022723"/>
    </source>
</evidence>
<comment type="cofactor">
    <cofactor evidence="1">
        <name>a divalent metal cation</name>
        <dbReference type="ChEBI" id="CHEBI:60240"/>
    </cofactor>
</comment>
<accession>A0A498LMP3</accession>
<dbReference type="Pfam" id="PF01105">
    <property type="entry name" value="EMP24_GP25L"/>
    <property type="match status" value="2"/>
</dbReference>
<evidence type="ECO:0000256" key="4">
    <source>
        <dbReference type="ARBA" id="ARBA00022722"/>
    </source>
</evidence>
<dbReference type="Proteomes" id="UP000290572">
    <property type="component" value="Unassembled WGS sequence"/>
</dbReference>
<comment type="similarity">
    <text evidence="3">Belongs to the HARBI1 family.</text>
</comment>
<comment type="caution">
    <text evidence="11">The sequence shown here is derived from an EMBL/GenBank/DDBJ whole genome shotgun (WGS) entry which is preliminary data.</text>
</comment>
<proteinExistence type="inferred from homology"/>
<organism evidence="11 12">
    <name type="scientific">Labeo rohita</name>
    <name type="common">Indian major carp</name>
    <name type="synonym">Cyprinus rohita</name>
    <dbReference type="NCBI Taxonomy" id="84645"/>
    <lineage>
        <taxon>Eukaryota</taxon>
        <taxon>Metazoa</taxon>
        <taxon>Chordata</taxon>
        <taxon>Craniata</taxon>
        <taxon>Vertebrata</taxon>
        <taxon>Euteleostomi</taxon>
        <taxon>Actinopterygii</taxon>
        <taxon>Neopterygii</taxon>
        <taxon>Teleostei</taxon>
        <taxon>Ostariophysi</taxon>
        <taxon>Cypriniformes</taxon>
        <taxon>Cyprinidae</taxon>
        <taxon>Labeoninae</taxon>
        <taxon>Labeonini</taxon>
        <taxon>Labeo</taxon>
    </lineage>
</organism>
<keyword evidence="8" id="KW-0472">Membrane</keyword>
<gene>
    <name evidence="11" type="ORF">ROHU_011142</name>
</gene>
<feature type="domain" description="GOLD" evidence="9">
    <location>
        <begin position="410"/>
        <end position="473"/>
    </location>
</feature>
<evidence type="ECO:0000256" key="2">
    <source>
        <dbReference type="ARBA" id="ARBA00004123"/>
    </source>
</evidence>
<feature type="domain" description="DDE Tnp4" evidence="10">
    <location>
        <begin position="196"/>
        <end position="341"/>
    </location>
</feature>
<dbReference type="GO" id="GO:0004518">
    <property type="term" value="F:nuclease activity"/>
    <property type="evidence" value="ECO:0007669"/>
    <property type="project" value="UniProtKB-KW"/>
</dbReference>
<dbReference type="PANTHER" id="PTHR22930">
    <property type="match status" value="1"/>
</dbReference>
<evidence type="ECO:0000313" key="12">
    <source>
        <dbReference type="Proteomes" id="UP000290572"/>
    </source>
</evidence>
<dbReference type="AlphaFoldDB" id="A0A498LMP3"/>
<dbReference type="GO" id="GO:0046872">
    <property type="term" value="F:metal ion binding"/>
    <property type="evidence" value="ECO:0007669"/>
    <property type="project" value="UniProtKB-KW"/>
</dbReference>
<dbReference type="GO" id="GO:0005634">
    <property type="term" value="C:nucleus"/>
    <property type="evidence" value="ECO:0007669"/>
    <property type="project" value="UniProtKB-SubCell"/>
</dbReference>
<keyword evidence="8" id="KW-0812">Transmembrane</keyword>
<evidence type="ECO:0000256" key="8">
    <source>
        <dbReference type="SAM" id="Phobius"/>
    </source>
</evidence>
<dbReference type="Pfam" id="PF13359">
    <property type="entry name" value="DDE_Tnp_4"/>
    <property type="match status" value="1"/>
</dbReference>
<keyword evidence="7" id="KW-0539">Nucleus</keyword>
<dbReference type="PANTHER" id="PTHR22930:SF206">
    <property type="entry name" value="NUCLEASE HARBI1"/>
    <property type="match status" value="1"/>
</dbReference>
<keyword evidence="4" id="KW-0540">Nuclease</keyword>
<keyword evidence="12" id="KW-1185">Reference proteome</keyword>
<evidence type="ECO:0000256" key="6">
    <source>
        <dbReference type="ARBA" id="ARBA00022801"/>
    </source>
</evidence>
<keyword evidence="8" id="KW-1133">Transmembrane helix</keyword>
<dbReference type="InterPro" id="IPR009038">
    <property type="entry name" value="GOLD_dom"/>
</dbReference>